<accession>A0AAI8VDN5</accession>
<reference evidence="2" key="1">
    <citation type="submission" date="2023-10" db="EMBL/GenBank/DDBJ databases">
        <authorList>
            <person name="Hackl T."/>
        </authorList>
    </citation>
    <scope>NUCLEOTIDE SEQUENCE</scope>
</reference>
<protein>
    <submittedName>
        <fullName evidence="2">Uu.00g104750.m01.CDS01</fullName>
    </submittedName>
</protein>
<evidence type="ECO:0000313" key="2">
    <source>
        <dbReference type="EMBL" id="CAJ2503081.1"/>
    </source>
</evidence>
<proteinExistence type="predicted"/>
<dbReference type="EMBL" id="CAUWAG010000004">
    <property type="protein sequence ID" value="CAJ2503081.1"/>
    <property type="molecule type" value="Genomic_DNA"/>
</dbReference>
<name>A0AAI8VDN5_9PEZI</name>
<feature type="region of interest" description="Disordered" evidence="1">
    <location>
        <begin position="1"/>
        <end position="26"/>
    </location>
</feature>
<organism evidence="2 3">
    <name type="scientific">Anthostomella pinea</name>
    <dbReference type="NCBI Taxonomy" id="933095"/>
    <lineage>
        <taxon>Eukaryota</taxon>
        <taxon>Fungi</taxon>
        <taxon>Dikarya</taxon>
        <taxon>Ascomycota</taxon>
        <taxon>Pezizomycotina</taxon>
        <taxon>Sordariomycetes</taxon>
        <taxon>Xylariomycetidae</taxon>
        <taxon>Xylariales</taxon>
        <taxon>Xylariaceae</taxon>
        <taxon>Anthostomella</taxon>
    </lineage>
</organism>
<gene>
    <name evidence="2" type="ORF">KHLLAP_LOCUS3549</name>
</gene>
<sequence>MSRLRLGNTHPWMTQKTPSNATDDPEIARKREKTLFKKTHELHTENETKVFMLFYHYGEDRYYIYNTQPSENWPPTLQDIKTMYPLPDILTPEIMASHLEKMSKRNIGGDDHDHDVDDNVDDSMAFGTPVDNQGPFLTTQGMPPVP</sequence>
<feature type="compositionally biased region" description="Polar residues" evidence="1">
    <location>
        <begin position="11"/>
        <end position="22"/>
    </location>
</feature>
<dbReference type="AlphaFoldDB" id="A0AAI8VDN5"/>
<evidence type="ECO:0000256" key="1">
    <source>
        <dbReference type="SAM" id="MobiDB-lite"/>
    </source>
</evidence>
<evidence type="ECO:0000313" key="3">
    <source>
        <dbReference type="Proteomes" id="UP001295740"/>
    </source>
</evidence>
<keyword evidence="3" id="KW-1185">Reference proteome</keyword>
<dbReference type="Proteomes" id="UP001295740">
    <property type="component" value="Unassembled WGS sequence"/>
</dbReference>
<comment type="caution">
    <text evidence="2">The sequence shown here is derived from an EMBL/GenBank/DDBJ whole genome shotgun (WGS) entry which is preliminary data.</text>
</comment>